<comment type="caution">
    <text evidence="13">The sequence shown here is derived from an EMBL/GenBank/DDBJ whole genome shotgun (WGS) entry which is preliminary data.</text>
</comment>
<name>A0A8T2LZR4_ASTMX</name>
<dbReference type="PANTHER" id="PTHR24246">
    <property type="entry name" value="OLFACTORY RECEPTOR AND ADENOSINE RECEPTOR"/>
    <property type="match status" value="1"/>
</dbReference>
<evidence type="ECO:0000256" key="3">
    <source>
        <dbReference type="ARBA" id="ARBA00022692"/>
    </source>
</evidence>
<feature type="transmembrane region" description="Helical" evidence="11">
    <location>
        <begin position="121"/>
        <end position="143"/>
    </location>
</feature>
<keyword evidence="3 11" id="KW-0812">Transmembrane</keyword>
<evidence type="ECO:0000313" key="14">
    <source>
        <dbReference type="Proteomes" id="UP000752171"/>
    </source>
</evidence>
<evidence type="ECO:0000256" key="4">
    <source>
        <dbReference type="ARBA" id="ARBA00022989"/>
    </source>
</evidence>
<keyword evidence="2 11" id="KW-1003">Cell membrane</keyword>
<evidence type="ECO:0000256" key="10">
    <source>
        <dbReference type="ARBA" id="ARBA00023224"/>
    </source>
</evidence>
<accession>A0A8T2LZR4</accession>
<comment type="subcellular location">
    <subcellularLocation>
        <location evidence="1 11">Cell membrane</location>
        <topology evidence="1 11">Multi-pass membrane protein</topology>
    </subcellularLocation>
</comment>
<dbReference type="PANTHER" id="PTHR24246:SF54">
    <property type="entry name" value="ADENOSINE RECEPTOR A1-RELATED"/>
    <property type="match status" value="1"/>
</dbReference>
<dbReference type="AlphaFoldDB" id="A0A8T2LZR4"/>
<keyword evidence="5 11" id="KW-0297">G-protein coupled receptor</keyword>
<keyword evidence="9 11" id="KW-0325">Glycoprotein</keyword>
<dbReference type="PRINTS" id="PR00237">
    <property type="entry name" value="GPCRRHODOPSN"/>
</dbReference>
<dbReference type="Proteomes" id="UP000752171">
    <property type="component" value="Unassembled WGS sequence"/>
</dbReference>
<dbReference type="GO" id="GO:0005886">
    <property type="term" value="C:plasma membrane"/>
    <property type="evidence" value="ECO:0007669"/>
    <property type="project" value="UniProtKB-SubCell"/>
</dbReference>
<feature type="transmembrane region" description="Helical" evidence="11">
    <location>
        <begin position="42"/>
        <end position="66"/>
    </location>
</feature>
<proteinExistence type="inferred from homology"/>
<dbReference type="InterPro" id="IPR001634">
    <property type="entry name" value="Adenosn_rcpt"/>
</dbReference>
<evidence type="ECO:0000259" key="12">
    <source>
        <dbReference type="PROSITE" id="PS50262"/>
    </source>
</evidence>
<reference evidence="13 14" key="1">
    <citation type="submission" date="2021-07" db="EMBL/GenBank/DDBJ databases">
        <authorList>
            <person name="Imarazene B."/>
            <person name="Zahm M."/>
            <person name="Klopp C."/>
            <person name="Cabau C."/>
            <person name="Beille S."/>
            <person name="Jouanno E."/>
            <person name="Castinel A."/>
            <person name="Lluch J."/>
            <person name="Gil L."/>
            <person name="Kuchtly C."/>
            <person name="Lopez Roques C."/>
            <person name="Donnadieu C."/>
            <person name="Parrinello H."/>
            <person name="Journot L."/>
            <person name="Du K."/>
            <person name="Schartl M."/>
            <person name="Retaux S."/>
            <person name="Guiguen Y."/>
        </authorList>
    </citation>
    <scope>NUCLEOTIDE SEQUENCE [LARGE SCALE GENOMIC DNA]</scope>
    <source>
        <strain evidence="13">Pach_M1</strain>
        <tissue evidence="13">Testis</tissue>
    </source>
</reference>
<keyword evidence="8 11" id="KW-0675">Receptor</keyword>
<dbReference type="GO" id="GO:0045202">
    <property type="term" value="C:synapse"/>
    <property type="evidence" value="ECO:0007669"/>
    <property type="project" value="TreeGrafter"/>
</dbReference>
<feature type="transmembrane region" description="Helical" evidence="11">
    <location>
        <begin position="179"/>
        <end position="201"/>
    </location>
</feature>
<dbReference type="SUPFAM" id="SSF81321">
    <property type="entry name" value="Family A G protein-coupled receptor-like"/>
    <property type="match status" value="1"/>
</dbReference>
<organism evidence="13 14">
    <name type="scientific">Astyanax mexicanus</name>
    <name type="common">Blind cave fish</name>
    <name type="synonym">Astyanax fasciatus mexicanus</name>
    <dbReference type="NCBI Taxonomy" id="7994"/>
    <lineage>
        <taxon>Eukaryota</taxon>
        <taxon>Metazoa</taxon>
        <taxon>Chordata</taxon>
        <taxon>Craniata</taxon>
        <taxon>Vertebrata</taxon>
        <taxon>Euteleostomi</taxon>
        <taxon>Actinopterygii</taxon>
        <taxon>Neopterygii</taxon>
        <taxon>Teleostei</taxon>
        <taxon>Ostariophysi</taxon>
        <taxon>Characiformes</taxon>
        <taxon>Characoidei</taxon>
        <taxon>Acestrorhamphidae</taxon>
        <taxon>Acestrorhamphinae</taxon>
        <taxon>Astyanax</taxon>
    </lineage>
</organism>
<keyword evidence="4 11" id="KW-1133">Transmembrane helix</keyword>
<dbReference type="Gene3D" id="1.20.1070.10">
    <property type="entry name" value="Rhodopsin 7-helix transmembrane proteins"/>
    <property type="match status" value="1"/>
</dbReference>
<evidence type="ECO:0000256" key="2">
    <source>
        <dbReference type="ARBA" id="ARBA00022475"/>
    </source>
</evidence>
<dbReference type="GO" id="GO:0030425">
    <property type="term" value="C:dendrite"/>
    <property type="evidence" value="ECO:0007669"/>
    <property type="project" value="TreeGrafter"/>
</dbReference>
<dbReference type="Pfam" id="PF00001">
    <property type="entry name" value="7tm_1"/>
    <property type="match status" value="1"/>
</dbReference>
<evidence type="ECO:0000256" key="1">
    <source>
        <dbReference type="ARBA" id="ARBA00004651"/>
    </source>
</evidence>
<dbReference type="OrthoDB" id="9445642at2759"/>
<feature type="transmembrane region" description="Helical" evidence="11">
    <location>
        <begin position="6"/>
        <end position="30"/>
    </location>
</feature>
<evidence type="ECO:0000256" key="7">
    <source>
        <dbReference type="ARBA" id="ARBA00023157"/>
    </source>
</evidence>
<dbReference type="PROSITE" id="PS00237">
    <property type="entry name" value="G_PROTEIN_RECEP_F1_1"/>
    <property type="match status" value="1"/>
</dbReference>
<evidence type="ECO:0000256" key="5">
    <source>
        <dbReference type="ARBA" id="ARBA00023040"/>
    </source>
</evidence>
<keyword evidence="7 11" id="KW-1015">Disulfide bond</keyword>
<keyword evidence="6 11" id="KW-0472">Membrane</keyword>
<dbReference type="InterPro" id="IPR017452">
    <property type="entry name" value="GPCR_Rhodpsn_7TM"/>
</dbReference>
<feature type="transmembrane region" description="Helical" evidence="11">
    <location>
        <begin position="72"/>
        <end position="100"/>
    </location>
</feature>
<evidence type="ECO:0000256" key="8">
    <source>
        <dbReference type="ARBA" id="ARBA00023170"/>
    </source>
</evidence>
<dbReference type="InterPro" id="IPR000276">
    <property type="entry name" value="GPCR_Rhodpsn"/>
</dbReference>
<dbReference type="SMART" id="SM01381">
    <property type="entry name" value="7TM_GPCR_Srsx"/>
    <property type="match status" value="1"/>
</dbReference>
<evidence type="ECO:0000256" key="11">
    <source>
        <dbReference type="RuleBase" id="RU201114"/>
    </source>
</evidence>
<evidence type="ECO:0000256" key="6">
    <source>
        <dbReference type="ARBA" id="ARBA00023136"/>
    </source>
</evidence>
<dbReference type="PROSITE" id="PS50262">
    <property type="entry name" value="G_PROTEIN_RECEP_F1_2"/>
    <property type="match status" value="1"/>
</dbReference>
<evidence type="ECO:0000313" key="13">
    <source>
        <dbReference type="EMBL" id="KAG9276920.1"/>
    </source>
</evidence>
<dbReference type="GO" id="GO:0001609">
    <property type="term" value="F:G protein-coupled adenosine receptor activity"/>
    <property type="evidence" value="ECO:0007669"/>
    <property type="project" value="UniProtKB-UniRule"/>
</dbReference>
<sequence length="347" mass="39148">MSESAAWIFLPLEVVVAVVCCLGNALVIWAVRAGGSLRKPTFCFITALAVADFLVGSVAIPLGVLVDIRMKISFYGCLFMCCNLIMIEMASVTLLLAVAVDRFLRVHIPLTYKTTVTVKRSWIVVTLCWFMAALISFVPMFGWNNSDNLDNLDSAAHSNSTSFKCHFFTVVSTSYLVKLLFFSCFLPVFAIVTGLYCYIFLTTRRQLRAQIGVHIESGTNYLKEQRLAASLALVYVLFAVCWFPLFLMHTVKHYYGNETVPSSVMHVGVLLSHASSAVNPVVYSFRIPIINKAFRELWVRFFHCGAQQDNDPNNVQTNTDNSTKKQHHIKYIKKQNQEQYTRGGYRL</sequence>
<keyword evidence="10 11" id="KW-0807">Transducer</keyword>
<evidence type="ECO:0000256" key="9">
    <source>
        <dbReference type="ARBA" id="ARBA00023180"/>
    </source>
</evidence>
<comment type="similarity">
    <text evidence="11">Belongs to the G-protein coupled receptor 1 family.</text>
</comment>
<feature type="domain" description="G-protein coupled receptors family 1 profile" evidence="12">
    <location>
        <begin position="23"/>
        <end position="283"/>
    </location>
</feature>
<feature type="transmembrane region" description="Helical" evidence="11">
    <location>
        <begin position="267"/>
        <end position="285"/>
    </location>
</feature>
<dbReference type="EMBL" id="JAICCE010000005">
    <property type="protein sequence ID" value="KAG9276920.1"/>
    <property type="molecule type" value="Genomic_DNA"/>
</dbReference>
<feature type="transmembrane region" description="Helical" evidence="11">
    <location>
        <begin position="227"/>
        <end position="247"/>
    </location>
</feature>
<dbReference type="PRINTS" id="PR00424">
    <property type="entry name" value="ADENOSINER"/>
</dbReference>
<protein>
    <submittedName>
        <fullName evidence="13">Adenosine receptor A1-like</fullName>
    </submittedName>
</protein>
<gene>
    <name evidence="13" type="primary">ADORA1</name>
    <name evidence="13" type="ORF">AMEX_G6896</name>
</gene>